<dbReference type="AlphaFoldDB" id="A0A1H3IJC8"/>
<reference evidence="3" key="1">
    <citation type="submission" date="2016-10" db="EMBL/GenBank/DDBJ databases">
        <authorList>
            <person name="Varghese N."/>
            <person name="Submissions S."/>
        </authorList>
    </citation>
    <scope>NUCLEOTIDE SEQUENCE [LARGE SCALE GENOMIC DNA]</scope>
    <source>
        <strain evidence="3">VPI 5359</strain>
    </source>
</reference>
<dbReference type="RefSeq" id="WP_090246640.1">
    <property type="nucleotide sequence ID" value="NZ_FNOU01000023.1"/>
</dbReference>
<evidence type="ECO:0000313" key="2">
    <source>
        <dbReference type="EMBL" id="SDY27168.1"/>
    </source>
</evidence>
<dbReference type="Proteomes" id="UP000199652">
    <property type="component" value="Unassembled WGS sequence"/>
</dbReference>
<proteinExistence type="predicted"/>
<evidence type="ECO:0000313" key="3">
    <source>
        <dbReference type="Proteomes" id="UP000199652"/>
    </source>
</evidence>
<accession>A0A1H3IJC8</accession>
<sequence>MKKNILSKWSFYLLLFLLIPLCTACGLKNTPAHKQDYKLIEGTNFSNGLAWIKGADKEGDLFIGAIDPQGQLVFKVEDADTDVEFTLHEDGETPNTHQFSKFNSCSAVMLLDDGRHVIINHEGKILNTLDKNIDIVPGGDYYLAKQAPSGYAYDIAKVGVLDKDGQWITPLHDITEDEKGFWNTCGDFLTREETVKTKIGTVKYLGDSYFVSKQSKNTDTFYSLFYNVQTNHYFKITMPTNVEKQTISNLYYYDNQFLVVSSEFINLNDHRHHYYLYNTDGSYNKELDFGTANTDSELLTDATCVFDSSKGIIYTLFPRKSGELGSRGFIGDTSGNLLFDFKDLGNVKIERLKLANEGYIAVGIEGIDGYYTTLMKSDGTYCFEPRKTYASDKILTICTEDYANNTIVIQSDYDTFQLTDLEGTVKKELTFDDETFSHRFADGLCLLGGSMEYINTEGDIIVEHNPFAESEK</sequence>
<dbReference type="STRING" id="1528.SAMN04488579_12323"/>
<gene>
    <name evidence="2" type="ORF">SAMN04488579_12323</name>
</gene>
<keyword evidence="1" id="KW-0732">Signal</keyword>
<name>A0A1H3IJC8_EUBBA</name>
<dbReference type="EMBL" id="FNOU01000023">
    <property type="protein sequence ID" value="SDY27168.1"/>
    <property type="molecule type" value="Genomic_DNA"/>
</dbReference>
<protein>
    <recommendedName>
        <fullName evidence="4">WG containing repeat-containing protein</fullName>
    </recommendedName>
</protein>
<feature type="chain" id="PRO_5038924627" description="WG containing repeat-containing protein" evidence="1">
    <location>
        <begin position="25"/>
        <end position="472"/>
    </location>
</feature>
<organism evidence="2 3">
    <name type="scientific">Eubacterium barkeri</name>
    <name type="common">Clostridium barkeri</name>
    <dbReference type="NCBI Taxonomy" id="1528"/>
    <lineage>
        <taxon>Bacteria</taxon>
        <taxon>Bacillati</taxon>
        <taxon>Bacillota</taxon>
        <taxon>Clostridia</taxon>
        <taxon>Eubacteriales</taxon>
        <taxon>Eubacteriaceae</taxon>
        <taxon>Eubacterium</taxon>
    </lineage>
</organism>
<evidence type="ECO:0000256" key="1">
    <source>
        <dbReference type="SAM" id="SignalP"/>
    </source>
</evidence>
<keyword evidence="3" id="KW-1185">Reference proteome</keyword>
<feature type="signal peptide" evidence="1">
    <location>
        <begin position="1"/>
        <end position="24"/>
    </location>
</feature>
<evidence type="ECO:0008006" key="4">
    <source>
        <dbReference type="Google" id="ProtNLM"/>
    </source>
</evidence>